<dbReference type="InterPro" id="IPR018561">
    <property type="entry name" value="AosR"/>
</dbReference>
<evidence type="ECO:0000313" key="2">
    <source>
        <dbReference type="Proteomes" id="UP000831467"/>
    </source>
</evidence>
<dbReference type="RefSeq" id="WP_136037382.1">
    <property type="nucleotide sequence ID" value="NZ_CP078076.1"/>
</dbReference>
<organism evidence="1 2">
    <name type="scientific">Microbacterium sufflavum</name>
    <dbReference type="NCBI Taxonomy" id="2851649"/>
    <lineage>
        <taxon>Bacteria</taxon>
        <taxon>Bacillati</taxon>
        <taxon>Actinomycetota</taxon>
        <taxon>Actinomycetes</taxon>
        <taxon>Micrococcales</taxon>
        <taxon>Microbacteriaceae</taxon>
        <taxon>Microbacterium</taxon>
    </lineage>
</organism>
<dbReference type="Pfam" id="PF09438">
    <property type="entry name" value="DUF2017"/>
    <property type="match status" value="1"/>
</dbReference>
<accession>A0ABY4IKB8</accession>
<sequence length="160" mass="17320">MTAPLILTVAAIEGAQLLRIVDDFLALIAEQDPNDPAIARLTPNPYPDDEGAAAAFAAATRDDVTDRRVLDARTVRSALSAFDPEAPLTPEQAREPREVTIRRSDIDAWLRTLTAIRLVIATRLGLTVEEPVAGGEAMAVYDWLGYRLELLIEAADDIGA</sequence>
<gene>
    <name evidence="1" type="ORF">KV394_13335</name>
</gene>
<evidence type="ECO:0000313" key="1">
    <source>
        <dbReference type="EMBL" id="UPL12035.1"/>
    </source>
</evidence>
<reference evidence="1 2" key="1">
    <citation type="submission" date="2021-06" db="EMBL/GenBank/DDBJ databases">
        <title>Genome-based taxonomic framework of Microbacterium strains isolated from marine environment, the description of four new species and reclassification of four preexisting species.</title>
        <authorList>
            <person name="Lee S.D."/>
            <person name="Kim S.-M."/>
            <person name="Byeon Y.-S."/>
            <person name="Yang H.L."/>
            <person name="Kim I.S."/>
        </authorList>
    </citation>
    <scope>NUCLEOTIDE SEQUENCE [LARGE SCALE GENOMIC DNA]</scope>
    <source>
        <strain evidence="1 2">SSW1-51</strain>
    </source>
</reference>
<keyword evidence="2" id="KW-1185">Reference proteome</keyword>
<proteinExistence type="predicted"/>
<protein>
    <submittedName>
        <fullName evidence="1">DUF2017 domain-containing protein</fullName>
    </submittedName>
</protein>
<name>A0ABY4IKB8_9MICO</name>
<dbReference type="EMBL" id="CP078076">
    <property type="protein sequence ID" value="UPL12035.1"/>
    <property type="molecule type" value="Genomic_DNA"/>
</dbReference>
<dbReference type="Proteomes" id="UP000831467">
    <property type="component" value="Chromosome"/>
</dbReference>